<dbReference type="InterPro" id="IPR029787">
    <property type="entry name" value="Nucleotide_cyclase"/>
</dbReference>
<dbReference type="SUPFAM" id="SSF54631">
    <property type="entry name" value="CBS-domain pair"/>
    <property type="match status" value="1"/>
</dbReference>
<dbReference type="Pfam" id="PF00563">
    <property type="entry name" value="EAL"/>
    <property type="match status" value="1"/>
</dbReference>
<sequence length="415" mass="46280">MQLPKTSLLSEPVTVASLLLKVPPVEPAMPVADVLQLFTDHPKMVAIPIVADGLPRGVVNRKTFIEGFTKPYMRELLGRKPISSFMDGNPLVIDMHTGLDDLSHTIMQSGMHYMHDGFVITEHGKYAGMGTGYDLMKAITERTQANLYRLAHHDALTGLPNRLLFVDRLSQAMAQANRNERLVAVMLLDLDRFKAINDTLGHTMGDRLLKGVAERLASCVREDDTVARLGGDEFTIMLPEIQYIQDAATVAQKILDAFTRPFFLDGHELFIGTSIGIALYPFNEDLNLLLRDADIAMYEVKQQGGNNYQFYTAEMNTASLRRLSLEGALRRALERGEFVLHYQPQFDLARGEIVGAEALIRWQHPDLGLLGPMEFIPLAEENGFIIPIGEWALRAACAQNRAWQVAGLPPLRMSV</sequence>
<dbReference type="Gene3D" id="3.30.70.270">
    <property type="match status" value="1"/>
</dbReference>
<dbReference type="EMBL" id="MFSR01000075">
    <property type="protein sequence ID" value="OGI38414.1"/>
    <property type="molecule type" value="Genomic_DNA"/>
</dbReference>
<dbReference type="Pfam" id="PF00990">
    <property type="entry name" value="GGDEF"/>
    <property type="match status" value="1"/>
</dbReference>
<evidence type="ECO:0000259" key="2">
    <source>
        <dbReference type="PROSITE" id="PS50887"/>
    </source>
</evidence>
<dbReference type="CDD" id="cd01948">
    <property type="entry name" value="EAL"/>
    <property type="match status" value="1"/>
</dbReference>
<dbReference type="InterPro" id="IPR043128">
    <property type="entry name" value="Rev_trsase/Diguanyl_cyclase"/>
</dbReference>
<dbReference type="PROSITE" id="PS50883">
    <property type="entry name" value="EAL"/>
    <property type="match status" value="1"/>
</dbReference>
<dbReference type="SMART" id="SM00052">
    <property type="entry name" value="EAL"/>
    <property type="match status" value="1"/>
</dbReference>
<feature type="non-terminal residue" evidence="3">
    <location>
        <position position="415"/>
    </location>
</feature>
<reference evidence="3 4" key="1">
    <citation type="journal article" date="2016" name="Nat. Commun.">
        <title>Thousands of microbial genomes shed light on interconnected biogeochemical processes in an aquifer system.</title>
        <authorList>
            <person name="Anantharaman K."/>
            <person name="Brown C.T."/>
            <person name="Hug L.A."/>
            <person name="Sharon I."/>
            <person name="Castelle C.J."/>
            <person name="Probst A.J."/>
            <person name="Thomas B.C."/>
            <person name="Singh A."/>
            <person name="Wilkins M.J."/>
            <person name="Karaoz U."/>
            <person name="Brodie E.L."/>
            <person name="Williams K.H."/>
            <person name="Hubbard S.S."/>
            <person name="Banfield J.F."/>
        </authorList>
    </citation>
    <scope>NUCLEOTIDE SEQUENCE [LARGE SCALE GENOMIC DNA]</scope>
</reference>
<evidence type="ECO:0008006" key="5">
    <source>
        <dbReference type="Google" id="ProtNLM"/>
    </source>
</evidence>
<dbReference type="InterPro" id="IPR046342">
    <property type="entry name" value="CBS_dom_sf"/>
</dbReference>
<dbReference type="PANTHER" id="PTHR44757:SF2">
    <property type="entry name" value="BIOFILM ARCHITECTURE MAINTENANCE PROTEIN MBAA"/>
    <property type="match status" value="1"/>
</dbReference>
<dbReference type="GO" id="GO:0003824">
    <property type="term" value="F:catalytic activity"/>
    <property type="evidence" value="ECO:0007669"/>
    <property type="project" value="UniProtKB-ARBA"/>
</dbReference>
<dbReference type="CDD" id="cd04598">
    <property type="entry name" value="CBS_pair_GGDEF_EAL"/>
    <property type="match status" value="1"/>
</dbReference>
<dbReference type="PANTHER" id="PTHR44757">
    <property type="entry name" value="DIGUANYLATE CYCLASE DGCP"/>
    <property type="match status" value="1"/>
</dbReference>
<accession>A0A1F6SZW0</accession>
<dbReference type="Pfam" id="PF00571">
    <property type="entry name" value="CBS"/>
    <property type="match status" value="2"/>
</dbReference>
<dbReference type="AlphaFoldDB" id="A0A1F6SZW0"/>
<dbReference type="InterPro" id="IPR001633">
    <property type="entry name" value="EAL_dom"/>
</dbReference>
<dbReference type="InterPro" id="IPR000160">
    <property type="entry name" value="GGDEF_dom"/>
</dbReference>
<proteinExistence type="predicted"/>
<evidence type="ECO:0000259" key="1">
    <source>
        <dbReference type="PROSITE" id="PS50883"/>
    </source>
</evidence>
<organism evidence="3 4">
    <name type="scientific">Candidatus Muproteobacteria bacterium RBG_16_64_10</name>
    <dbReference type="NCBI Taxonomy" id="1817757"/>
    <lineage>
        <taxon>Bacteria</taxon>
        <taxon>Pseudomonadati</taxon>
        <taxon>Pseudomonadota</taxon>
        <taxon>Candidatus Muproteobacteria</taxon>
    </lineage>
</organism>
<protein>
    <recommendedName>
        <fullName evidence="5">Diguanylate cyclase</fullName>
    </recommendedName>
</protein>
<name>A0A1F6SZW0_9PROT</name>
<dbReference type="CDD" id="cd01949">
    <property type="entry name" value="GGDEF"/>
    <property type="match status" value="1"/>
</dbReference>
<dbReference type="SUPFAM" id="SSF55073">
    <property type="entry name" value="Nucleotide cyclase"/>
    <property type="match status" value="1"/>
</dbReference>
<dbReference type="InterPro" id="IPR035919">
    <property type="entry name" value="EAL_sf"/>
</dbReference>
<dbReference type="SUPFAM" id="SSF141868">
    <property type="entry name" value="EAL domain-like"/>
    <property type="match status" value="1"/>
</dbReference>
<dbReference type="SMART" id="SM00267">
    <property type="entry name" value="GGDEF"/>
    <property type="match status" value="1"/>
</dbReference>
<gene>
    <name evidence="3" type="ORF">A2V91_01985</name>
</gene>
<dbReference type="NCBIfam" id="TIGR00254">
    <property type="entry name" value="GGDEF"/>
    <property type="match status" value="1"/>
</dbReference>
<dbReference type="Gene3D" id="3.20.20.450">
    <property type="entry name" value="EAL domain"/>
    <property type="match status" value="1"/>
</dbReference>
<dbReference type="FunFam" id="3.30.70.270:FF:000001">
    <property type="entry name" value="Diguanylate cyclase domain protein"/>
    <property type="match status" value="1"/>
</dbReference>
<dbReference type="Gene3D" id="3.10.580.10">
    <property type="entry name" value="CBS-domain"/>
    <property type="match status" value="1"/>
</dbReference>
<dbReference type="PROSITE" id="PS50887">
    <property type="entry name" value="GGDEF"/>
    <property type="match status" value="1"/>
</dbReference>
<feature type="domain" description="EAL" evidence="1">
    <location>
        <begin position="322"/>
        <end position="415"/>
    </location>
</feature>
<feature type="domain" description="GGDEF" evidence="2">
    <location>
        <begin position="181"/>
        <end position="313"/>
    </location>
</feature>
<dbReference type="InterPro" id="IPR052155">
    <property type="entry name" value="Biofilm_reg_signaling"/>
</dbReference>
<dbReference type="InterPro" id="IPR000644">
    <property type="entry name" value="CBS_dom"/>
</dbReference>
<dbReference type="Proteomes" id="UP000179334">
    <property type="component" value="Unassembled WGS sequence"/>
</dbReference>
<comment type="caution">
    <text evidence="3">The sequence shown here is derived from an EMBL/GenBank/DDBJ whole genome shotgun (WGS) entry which is preliminary data.</text>
</comment>
<evidence type="ECO:0000313" key="4">
    <source>
        <dbReference type="Proteomes" id="UP000179334"/>
    </source>
</evidence>
<evidence type="ECO:0000313" key="3">
    <source>
        <dbReference type="EMBL" id="OGI38414.1"/>
    </source>
</evidence>